<dbReference type="AlphaFoldDB" id="A0AAU9WWK2"/>
<evidence type="ECO:0000256" key="3">
    <source>
        <dbReference type="ARBA" id="ARBA00022723"/>
    </source>
</evidence>
<dbReference type="InterPro" id="IPR001841">
    <property type="entry name" value="Znf_RING"/>
</dbReference>
<keyword evidence="4" id="KW-0677">Repeat</keyword>
<sequence length="454" mass="52669">MAESTSNDHRSPSGYEEDFVEEVEEDFQCPICHLPLKEPVQTRCGHRYCKECLDEYIGRQQSKKESLTCPADRQNLDPDRDIFPDKATERRILSMAIRCPSDGCEWTGELRNKKIHLESCPFQQVLCANKNCHEKVQRRHLTQHENNVCPWRILQCTYCTEPHPDCMMQDHIRQCSKFPVTCPNSCGRSILKDMVSNHTKGDCPLTIISCPYAGMGCTAKIQRQEMEHHLESATRIHLDLVCIKLNNTEDKLNETEDELNNTKDKLKKTEDKSNNTEALLNETRLELKNAVKLLKLSSVKHTNLFLWRIDSFSEILKEAKNGGKEELGSDAFYTKSEAESFGYKLRVEFQPNGHGDGKNTHLSVFIVVMKGEYDAVLRWPFNKKVKITLIDQQDDPDHRKNFTREIVRREIPNFARPKKEQNVAWGFHCFISHLELHSRRYIVDDTLFLQIEIS</sequence>
<dbReference type="PANTHER" id="PTHR10131:SF94">
    <property type="entry name" value="TNF RECEPTOR-ASSOCIATED FACTOR 4"/>
    <property type="match status" value="1"/>
</dbReference>
<gene>
    <name evidence="12" type="ORF">PMEA_00013303</name>
</gene>
<evidence type="ECO:0000313" key="12">
    <source>
        <dbReference type="EMBL" id="CAH3128127.1"/>
    </source>
</evidence>
<dbReference type="InterPro" id="IPR002083">
    <property type="entry name" value="MATH/TRAF_dom"/>
</dbReference>
<name>A0AAU9WWK2_9CNID</name>
<dbReference type="GO" id="GO:0042981">
    <property type="term" value="P:regulation of apoptotic process"/>
    <property type="evidence" value="ECO:0007669"/>
    <property type="project" value="InterPro"/>
</dbReference>
<evidence type="ECO:0000256" key="7">
    <source>
        <dbReference type="PROSITE-ProRule" id="PRU00207"/>
    </source>
</evidence>
<keyword evidence="8" id="KW-0175">Coiled coil</keyword>
<dbReference type="Pfam" id="PF22486">
    <property type="entry name" value="MATH_2"/>
    <property type="match status" value="1"/>
</dbReference>
<evidence type="ECO:0000256" key="8">
    <source>
        <dbReference type="SAM" id="Coils"/>
    </source>
</evidence>
<proteinExistence type="predicted"/>
<dbReference type="Pfam" id="PF13445">
    <property type="entry name" value="zf-RING_UBOX"/>
    <property type="match status" value="1"/>
</dbReference>
<dbReference type="PIRSF" id="PIRSF015614">
    <property type="entry name" value="TRAF"/>
    <property type="match status" value="1"/>
</dbReference>
<feature type="zinc finger region" description="TRAF-type" evidence="7">
    <location>
        <begin position="171"/>
        <end position="227"/>
    </location>
</feature>
<evidence type="ECO:0000256" key="4">
    <source>
        <dbReference type="ARBA" id="ARBA00022737"/>
    </source>
</evidence>
<dbReference type="InterPro" id="IPR017907">
    <property type="entry name" value="Znf_RING_CS"/>
</dbReference>
<keyword evidence="2" id="KW-0963">Cytoplasm</keyword>
<evidence type="ECO:0000259" key="11">
    <source>
        <dbReference type="PROSITE" id="PS50145"/>
    </source>
</evidence>
<dbReference type="Proteomes" id="UP001159428">
    <property type="component" value="Unassembled WGS sequence"/>
</dbReference>
<reference evidence="12 13" key="1">
    <citation type="submission" date="2022-05" db="EMBL/GenBank/DDBJ databases">
        <authorList>
            <consortium name="Genoscope - CEA"/>
            <person name="William W."/>
        </authorList>
    </citation>
    <scope>NUCLEOTIDE SEQUENCE [LARGE SCALE GENOMIC DNA]</scope>
</reference>
<dbReference type="PROSITE" id="PS50144">
    <property type="entry name" value="MATH"/>
    <property type="match status" value="1"/>
</dbReference>
<comment type="caution">
    <text evidence="12">The sequence shown here is derived from an EMBL/GenBank/DDBJ whole genome shotgun (WGS) entry which is preliminary data.</text>
</comment>
<keyword evidence="6 7" id="KW-0862">Zinc</keyword>
<evidence type="ECO:0008006" key="14">
    <source>
        <dbReference type="Google" id="ProtNLM"/>
    </source>
</evidence>
<evidence type="ECO:0000256" key="5">
    <source>
        <dbReference type="ARBA" id="ARBA00022771"/>
    </source>
</evidence>
<dbReference type="InterPro" id="IPR013083">
    <property type="entry name" value="Znf_RING/FYVE/PHD"/>
</dbReference>
<feature type="domain" description="RING-type" evidence="9">
    <location>
        <begin position="29"/>
        <end position="73"/>
    </location>
</feature>
<evidence type="ECO:0000259" key="10">
    <source>
        <dbReference type="PROSITE" id="PS50144"/>
    </source>
</evidence>
<dbReference type="GO" id="GO:0005737">
    <property type="term" value="C:cytoplasm"/>
    <property type="evidence" value="ECO:0007669"/>
    <property type="project" value="UniProtKB-SubCell"/>
</dbReference>
<dbReference type="Gene3D" id="2.60.210.10">
    <property type="entry name" value="Apoptosis, Tumor Necrosis Factor Receptor Associated Protein 2, Chain A"/>
    <property type="match status" value="1"/>
</dbReference>
<dbReference type="InterPro" id="IPR001293">
    <property type="entry name" value="Znf_TRAF"/>
</dbReference>
<dbReference type="PROSITE" id="PS00518">
    <property type="entry name" value="ZF_RING_1"/>
    <property type="match status" value="1"/>
</dbReference>
<dbReference type="SMART" id="SM00061">
    <property type="entry name" value="MATH"/>
    <property type="match status" value="1"/>
</dbReference>
<dbReference type="PROSITE" id="PS50089">
    <property type="entry name" value="ZF_RING_2"/>
    <property type="match status" value="1"/>
</dbReference>
<dbReference type="FunFam" id="3.30.40.10:FF:000179">
    <property type="entry name" value="TNF receptor-associated factor"/>
    <property type="match status" value="1"/>
</dbReference>
<evidence type="ECO:0000256" key="6">
    <source>
        <dbReference type="ARBA" id="ARBA00022833"/>
    </source>
</evidence>
<keyword evidence="5 7" id="KW-0863">Zinc-finger</keyword>
<dbReference type="Gene3D" id="3.30.40.10">
    <property type="entry name" value="Zinc/RING finger domain, C3HC4 (zinc finger)"/>
    <property type="match status" value="3"/>
</dbReference>
<dbReference type="SMART" id="SM00184">
    <property type="entry name" value="RING"/>
    <property type="match status" value="1"/>
</dbReference>
<dbReference type="GO" id="GO:0007165">
    <property type="term" value="P:signal transduction"/>
    <property type="evidence" value="ECO:0007669"/>
    <property type="project" value="InterPro"/>
</dbReference>
<comment type="subcellular location">
    <subcellularLocation>
        <location evidence="1">Cytoplasm</location>
    </subcellularLocation>
</comment>
<evidence type="ECO:0000259" key="9">
    <source>
        <dbReference type="PROSITE" id="PS50089"/>
    </source>
</evidence>
<feature type="domain" description="TRAF-type" evidence="11">
    <location>
        <begin position="116"/>
        <end position="161"/>
    </location>
</feature>
<accession>A0AAU9WWK2</accession>
<dbReference type="InterPro" id="IPR008974">
    <property type="entry name" value="TRAF-like"/>
</dbReference>
<evidence type="ECO:0000256" key="2">
    <source>
        <dbReference type="ARBA" id="ARBA00022490"/>
    </source>
</evidence>
<evidence type="ECO:0000313" key="13">
    <source>
        <dbReference type="Proteomes" id="UP001159428"/>
    </source>
</evidence>
<dbReference type="PROSITE" id="PS50145">
    <property type="entry name" value="ZF_TRAF"/>
    <property type="match status" value="2"/>
</dbReference>
<dbReference type="GO" id="GO:0008270">
    <property type="term" value="F:zinc ion binding"/>
    <property type="evidence" value="ECO:0007669"/>
    <property type="project" value="UniProtKB-KW"/>
</dbReference>
<dbReference type="SUPFAM" id="SSF57850">
    <property type="entry name" value="RING/U-box"/>
    <property type="match status" value="1"/>
</dbReference>
<evidence type="ECO:0000256" key="1">
    <source>
        <dbReference type="ARBA" id="ARBA00004496"/>
    </source>
</evidence>
<organism evidence="12 13">
    <name type="scientific">Pocillopora meandrina</name>
    <dbReference type="NCBI Taxonomy" id="46732"/>
    <lineage>
        <taxon>Eukaryota</taxon>
        <taxon>Metazoa</taxon>
        <taxon>Cnidaria</taxon>
        <taxon>Anthozoa</taxon>
        <taxon>Hexacorallia</taxon>
        <taxon>Scleractinia</taxon>
        <taxon>Astrocoeniina</taxon>
        <taxon>Pocilloporidae</taxon>
        <taxon>Pocillopora</taxon>
    </lineage>
</organism>
<dbReference type="EMBL" id="CALNXJ010000023">
    <property type="protein sequence ID" value="CAH3128127.1"/>
    <property type="molecule type" value="Genomic_DNA"/>
</dbReference>
<feature type="coiled-coil region" evidence="8">
    <location>
        <begin position="238"/>
        <end position="286"/>
    </location>
</feature>
<keyword evidence="3 7" id="KW-0479">Metal-binding</keyword>
<feature type="domain" description="MATH" evidence="10">
    <location>
        <begin position="302"/>
        <end position="453"/>
    </location>
</feature>
<dbReference type="Pfam" id="PF02176">
    <property type="entry name" value="zf-TRAF"/>
    <property type="match status" value="1"/>
</dbReference>
<dbReference type="SUPFAM" id="SSF49599">
    <property type="entry name" value="TRAF domain-like"/>
    <property type="match status" value="3"/>
</dbReference>
<dbReference type="GO" id="GO:0043122">
    <property type="term" value="P:regulation of canonical NF-kappaB signal transduction"/>
    <property type="evidence" value="ECO:0007669"/>
    <property type="project" value="TreeGrafter"/>
</dbReference>
<dbReference type="InterPro" id="IPR027370">
    <property type="entry name" value="Znf-RING_euk"/>
</dbReference>
<feature type="zinc finger region" description="TRAF-type" evidence="7">
    <location>
        <begin position="116"/>
        <end position="161"/>
    </location>
</feature>
<feature type="domain" description="TRAF-type" evidence="11">
    <location>
        <begin position="171"/>
        <end position="227"/>
    </location>
</feature>
<protein>
    <recommendedName>
        <fullName evidence="14">TNF receptor-associated factor 4</fullName>
    </recommendedName>
</protein>
<dbReference type="PANTHER" id="PTHR10131">
    <property type="entry name" value="TNF RECEPTOR ASSOCIATED FACTOR"/>
    <property type="match status" value="1"/>
</dbReference>
<keyword evidence="13" id="KW-1185">Reference proteome</keyword>
<dbReference type="InterPro" id="IPR012227">
    <property type="entry name" value="TNF_rcpt-assoc_TRAF_met"/>
</dbReference>